<dbReference type="AlphaFoldDB" id="A0A9P8PH63"/>
<comment type="caution">
    <text evidence="4">The sequence shown here is derived from an EMBL/GenBank/DDBJ whole genome shotgun (WGS) entry which is preliminary data.</text>
</comment>
<keyword evidence="1" id="KW-0175">Coiled coil</keyword>
<dbReference type="GO" id="GO:0036503">
    <property type="term" value="P:ERAD pathway"/>
    <property type="evidence" value="ECO:0007669"/>
    <property type="project" value="TreeGrafter"/>
</dbReference>
<feature type="compositionally biased region" description="Polar residues" evidence="2">
    <location>
        <begin position="130"/>
        <end position="143"/>
    </location>
</feature>
<dbReference type="InterPro" id="IPR029071">
    <property type="entry name" value="Ubiquitin-like_domsf"/>
</dbReference>
<reference evidence="4" key="1">
    <citation type="journal article" date="2021" name="Open Biol.">
        <title>Shared evolutionary footprints suggest mitochondrial oxidative damage underlies multiple complex I losses in fungi.</title>
        <authorList>
            <person name="Schikora-Tamarit M.A."/>
            <person name="Marcet-Houben M."/>
            <person name="Nosek J."/>
            <person name="Gabaldon T."/>
        </authorList>
    </citation>
    <scope>NUCLEOTIDE SEQUENCE</scope>
    <source>
        <strain evidence="4">CBS6341</strain>
    </source>
</reference>
<dbReference type="CDD" id="cd01767">
    <property type="entry name" value="UBX"/>
    <property type="match status" value="1"/>
</dbReference>
<name>A0A9P8PH63_9ASCO</name>
<evidence type="ECO:0000259" key="3">
    <source>
        <dbReference type="PROSITE" id="PS50033"/>
    </source>
</evidence>
<evidence type="ECO:0000256" key="2">
    <source>
        <dbReference type="SAM" id="MobiDB-lite"/>
    </source>
</evidence>
<dbReference type="OrthoDB" id="3980783at2759"/>
<protein>
    <recommendedName>
        <fullName evidence="3">UBX domain-containing protein</fullName>
    </recommendedName>
</protein>
<dbReference type="Pfam" id="PF00789">
    <property type="entry name" value="UBX"/>
    <property type="match status" value="1"/>
</dbReference>
<gene>
    <name evidence="4" type="ORF">WICMUC_004348</name>
</gene>
<dbReference type="PANTHER" id="PTHR46424:SF1">
    <property type="entry name" value="UBX DOMAIN-CONTAINING PROTEIN 4"/>
    <property type="match status" value="1"/>
</dbReference>
<dbReference type="Pfam" id="PF23187">
    <property type="entry name" value="UBX7_N"/>
    <property type="match status" value="1"/>
</dbReference>
<organism evidence="4 5">
    <name type="scientific">Wickerhamomyces mucosus</name>
    <dbReference type="NCBI Taxonomy" id="1378264"/>
    <lineage>
        <taxon>Eukaryota</taxon>
        <taxon>Fungi</taxon>
        <taxon>Dikarya</taxon>
        <taxon>Ascomycota</taxon>
        <taxon>Saccharomycotina</taxon>
        <taxon>Saccharomycetes</taxon>
        <taxon>Phaffomycetales</taxon>
        <taxon>Wickerhamomycetaceae</taxon>
        <taxon>Wickerhamomyces</taxon>
    </lineage>
</organism>
<dbReference type="SMART" id="SM00166">
    <property type="entry name" value="UBX"/>
    <property type="match status" value="1"/>
</dbReference>
<dbReference type="EMBL" id="JAEUBF010001168">
    <property type="protein sequence ID" value="KAH3672253.1"/>
    <property type="molecule type" value="Genomic_DNA"/>
</dbReference>
<feature type="compositionally biased region" description="Low complexity" evidence="2">
    <location>
        <begin position="119"/>
        <end position="129"/>
    </location>
</feature>
<feature type="region of interest" description="Disordered" evidence="2">
    <location>
        <begin position="119"/>
        <end position="161"/>
    </location>
</feature>
<dbReference type="GO" id="GO:0005783">
    <property type="term" value="C:endoplasmic reticulum"/>
    <property type="evidence" value="ECO:0007669"/>
    <property type="project" value="TreeGrafter"/>
</dbReference>
<feature type="domain" description="UBX" evidence="3">
    <location>
        <begin position="298"/>
        <end position="376"/>
    </location>
</feature>
<dbReference type="PANTHER" id="PTHR46424">
    <property type="entry name" value="UBX DOMAIN-CONTAINING PROTEIN 4"/>
    <property type="match status" value="1"/>
</dbReference>
<dbReference type="Gene3D" id="3.10.20.90">
    <property type="entry name" value="Phosphatidylinositol 3-kinase Catalytic Subunit, Chain A, domain 1"/>
    <property type="match status" value="1"/>
</dbReference>
<feature type="coiled-coil region" evidence="1">
    <location>
        <begin position="215"/>
        <end position="258"/>
    </location>
</feature>
<accession>A0A9P8PH63</accession>
<evidence type="ECO:0000256" key="1">
    <source>
        <dbReference type="SAM" id="Coils"/>
    </source>
</evidence>
<feature type="region of interest" description="Disordered" evidence="2">
    <location>
        <begin position="521"/>
        <end position="544"/>
    </location>
</feature>
<dbReference type="InterPro" id="IPR001012">
    <property type="entry name" value="UBX_dom"/>
</dbReference>
<evidence type="ECO:0000313" key="5">
    <source>
        <dbReference type="Proteomes" id="UP000769528"/>
    </source>
</evidence>
<keyword evidence="5" id="KW-1185">Reference proteome</keyword>
<sequence length="544" mass="61615">MFTLANTFITSVEDAVGTSVTSNKPLIVYISEKEGSDQWIEKLITESLLNLISNKAVGLKLNKETEQLQQFQQIFPNIIVPSLFCIKVANVLDVISGDIDKETFGDRLTKVIEENQPTIEQQQTTRTIESSLSAPSPVQTPQELTPPPAAHNLARSGITSNSSTSVSHIAVSEVSPFSTTDSSYIAKEETKEQAKAEVKLTLKEQIAETAAKKYKEEQIKKAKQTKEDRERIRRLLKADEEERKLNLLRKQEERERQRRLSNNEDIDMDDEHKIDEIIQENKTLRDNIHNRKLSNSFTTPEICSLAIRLLNGSSIRYDFKPTDTLNDVRNWIDQNRTDGDQPYCFHRTIPRITFGVTDEEKTLEKLELIPRSALILKPFSTYSDAFSQSGRSSNTRGLFARVFGGVSTWFSGSYAQTNDLHHIENTEPLRFRQFRDRENELDVISAEVPSVYASPAQSPQNAPTLNLSHPSSLNLNLNLNNEIPLRTNTPPIIERAGSAVSLQSTQLDSSRSQPRIRTLNDRALDDRNTYNGNQLDLEDDKKDN</sequence>
<dbReference type="SUPFAM" id="SSF54236">
    <property type="entry name" value="Ubiquitin-like"/>
    <property type="match status" value="1"/>
</dbReference>
<evidence type="ECO:0000313" key="4">
    <source>
        <dbReference type="EMBL" id="KAH3672253.1"/>
    </source>
</evidence>
<reference evidence="4" key="2">
    <citation type="submission" date="2021-01" db="EMBL/GenBank/DDBJ databases">
        <authorList>
            <person name="Schikora-Tamarit M.A."/>
        </authorList>
    </citation>
    <scope>NUCLEOTIDE SEQUENCE</scope>
    <source>
        <strain evidence="4">CBS6341</strain>
    </source>
</reference>
<proteinExistence type="predicted"/>
<dbReference type="Proteomes" id="UP000769528">
    <property type="component" value="Unassembled WGS sequence"/>
</dbReference>
<dbReference type="PROSITE" id="PS50033">
    <property type="entry name" value="UBX"/>
    <property type="match status" value="1"/>
</dbReference>